<dbReference type="InterPro" id="IPR036986">
    <property type="entry name" value="S4_RNA-bd_sf"/>
</dbReference>
<dbReference type="InterPro" id="IPR006224">
    <property type="entry name" value="PsdUridine_synth_RluA-like_CS"/>
</dbReference>
<dbReference type="EC" id="5.4.99.-" evidence="5"/>
<dbReference type="Proteomes" id="UP000075816">
    <property type="component" value="Unassembled WGS sequence"/>
</dbReference>
<dbReference type="PANTHER" id="PTHR21600">
    <property type="entry name" value="MITOCHONDRIAL RNA PSEUDOURIDINE SYNTHASE"/>
    <property type="match status" value="1"/>
</dbReference>
<dbReference type="SUPFAM" id="SSF55174">
    <property type="entry name" value="Alpha-L RNA-binding motif"/>
    <property type="match status" value="1"/>
</dbReference>
<dbReference type="RefSeq" id="WP_005958420.1">
    <property type="nucleotide sequence ID" value="NZ_CAXOUR010000001.1"/>
</dbReference>
<dbReference type="Pfam" id="PF01479">
    <property type="entry name" value="S4"/>
    <property type="match status" value="1"/>
</dbReference>
<keyword evidence="4" id="KW-0694">RNA-binding</keyword>
<dbReference type="GO" id="GO:0120159">
    <property type="term" value="F:rRNA pseudouridine synthase activity"/>
    <property type="evidence" value="ECO:0007669"/>
    <property type="project" value="UniProtKB-ARBA"/>
</dbReference>
<keyword evidence="2 5" id="KW-0413">Isomerase</keyword>
<dbReference type="CDD" id="cd00165">
    <property type="entry name" value="S4"/>
    <property type="match status" value="1"/>
</dbReference>
<dbReference type="NCBIfam" id="TIGR00005">
    <property type="entry name" value="rluA_subfam"/>
    <property type="match status" value="1"/>
</dbReference>
<dbReference type="SUPFAM" id="SSF55120">
    <property type="entry name" value="Pseudouridine synthase"/>
    <property type="match status" value="1"/>
</dbReference>
<comment type="similarity">
    <text evidence="1 5">Belongs to the pseudouridine synthase RluA family.</text>
</comment>
<dbReference type="InterPro" id="IPR006145">
    <property type="entry name" value="PsdUridine_synth_RsuA/RluA"/>
</dbReference>
<dbReference type="SMART" id="SM00363">
    <property type="entry name" value="S4"/>
    <property type="match status" value="1"/>
</dbReference>
<dbReference type="Pfam" id="PF00849">
    <property type="entry name" value="PseudoU_synth_2"/>
    <property type="match status" value="1"/>
</dbReference>
<dbReference type="CDD" id="cd02869">
    <property type="entry name" value="PseudoU_synth_RluA_like"/>
    <property type="match status" value="1"/>
</dbReference>
<dbReference type="AlphaFoldDB" id="A0A162ISB4"/>
<sequence>MRAIIESYQYQAQETDQGKRLDLFLKEQLPEATRSYLEKLIAEGYVKCDEKVITKNGKKLKGKEAIQVFIPEEEEMKVEAEKLPLDIVYEDEYLLVINKAANMVVHPALGNYTGTLVNALLYYCKESLSDVNGTLRPGIVHRLDKDTTGLIVVAKNNQIHHRLALMFQEKTIQKTYLAIVKGRFSEEKKEGDLVTLIARDRKDRKKMAVSQSHGKKAVSHYKVLWSGEKHSLVEVNIKTGRTHQIRVHMKYLNHPILGDAVYGQEDLQCSRQMLHAYRLEFVHPVTKEEMCFEGKLPEDFLEAGKRVFDGKDIYTVLV</sequence>
<dbReference type="Gene3D" id="3.30.2350.10">
    <property type="entry name" value="Pseudouridine synthase"/>
    <property type="match status" value="1"/>
</dbReference>
<evidence type="ECO:0000256" key="2">
    <source>
        <dbReference type="ARBA" id="ARBA00023235"/>
    </source>
</evidence>
<comment type="caution">
    <text evidence="7">The sequence shown here is derived from an EMBL/GenBank/DDBJ whole genome shotgun (WGS) entry which is preliminary data.</text>
</comment>
<organism evidence="7 8">
    <name type="scientific">Fusobacterium necrophorum subsp. funduliforme</name>
    <dbReference type="NCBI Taxonomy" id="143387"/>
    <lineage>
        <taxon>Bacteria</taxon>
        <taxon>Fusobacteriati</taxon>
        <taxon>Fusobacteriota</taxon>
        <taxon>Fusobacteriia</taxon>
        <taxon>Fusobacteriales</taxon>
        <taxon>Fusobacteriaceae</taxon>
        <taxon>Fusobacterium</taxon>
    </lineage>
</organism>
<dbReference type="eggNOG" id="COG0564">
    <property type="taxonomic scope" value="Bacteria"/>
</dbReference>
<dbReference type="InterPro" id="IPR050188">
    <property type="entry name" value="RluA_PseudoU_synthase"/>
</dbReference>
<dbReference type="PANTHER" id="PTHR21600:SF44">
    <property type="entry name" value="RIBOSOMAL LARGE SUBUNIT PSEUDOURIDINE SYNTHASE D"/>
    <property type="match status" value="1"/>
</dbReference>
<dbReference type="Gene3D" id="3.10.290.10">
    <property type="entry name" value="RNA-binding S4 domain"/>
    <property type="match status" value="1"/>
</dbReference>
<evidence type="ECO:0000256" key="4">
    <source>
        <dbReference type="PROSITE-ProRule" id="PRU00182"/>
    </source>
</evidence>
<evidence type="ECO:0000313" key="7">
    <source>
        <dbReference type="EMBL" id="KYL04367.1"/>
    </source>
</evidence>
<dbReference type="GO" id="GO:0003723">
    <property type="term" value="F:RNA binding"/>
    <property type="evidence" value="ECO:0007669"/>
    <property type="project" value="UniProtKB-KW"/>
</dbReference>
<dbReference type="KEGG" id="fnf:BSQ88_01460"/>
<comment type="catalytic activity">
    <reaction evidence="5">
        <text>a uridine in RNA = a pseudouridine in RNA</text>
        <dbReference type="Rhea" id="RHEA:48348"/>
        <dbReference type="Rhea" id="RHEA-COMP:12068"/>
        <dbReference type="Rhea" id="RHEA-COMP:12069"/>
        <dbReference type="ChEBI" id="CHEBI:65314"/>
        <dbReference type="ChEBI" id="CHEBI:65315"/>
    </reaction>
</comment>
<accession>A0A162ISB4</accession>
<evidence type="ECO:0000256" key="3">
    <source>
        <dbReference type="PIRSR" id="PIRSR606225-1"/>
    </source>
</evidence>
<evidence type="ECO:0000256" key="1">
    <source>
        <dbReference type="ARBA" id="ARBA00010876"/>
    </source>
</evidence>
<feature type="active site" evidence="3">
    <location>
        <position position="144"/>
    </location>
</feature>
<dbReference type="PROSITE" id="PS01129">
    <property type="entry name" value="PSI_RLU"/>
    <property type="match status" value="1"/>
</dbReference>
<proteinExistence type="inferred from homology"/>
<name>A0A162ISB4_9FUSO</name>
<comment type="function">
    <text evidence="5">Responsible for synthesis of pseudouridine from uracil.</text>
</comment>
<dbReference type="InterPro" id="IPR020103">
    <property type="entry name" value="PsdUridine_synth_cat_dom_sf"/>
</dbReference>
<evidence type="ECO:0000256" key="5">
    <source>
        <dbReference type="RuleBase" id="RU362028"/>
    </source>
</evidence>
<reference evidence="7 8" key="1">
    <citation type="submission" date="2016-03" db="EMBL/GenBank/DDBJ databases">
        <title>Comparative genomics of human isolates of Fusobacterium necrophorum.</title>
        <authorList>
            <person name="Jensen A."/>
            <person name="Bank S."/>
            <person name="Andersen P.S."/>
            <person name="Kristensen L.H."/>
            <person name="Prag J."/>
        </authorList>
    </citation>
    <scope>NUCLEOTIDE SEQUENCE [LARGE SCALE GENOMIC DNA]</scope>
    <source>
        <strain evidence="7 8">LS_1264</strain>
    </source>
</reference>
<dbReference type="InterPro" id="IPR006225">
    <property type="entry name" value="PsdUridine_synth_RluC/D"/>
</dbReference>
<evidence type="ECO:0000313" key="8">
    <source>
        <dbReference type="Proteomes" id="UP000075816"/>
    </source>
</evidence>
<dbReference type="GO" id="GO:0000455">
    <property type="term" value="P:enzyme-directed rRNA pseudouridine synthesis"/>
    <property type="evidence" value="ECO:0007669"/>
    <property type="project" value="UniProtKB-ARBA"/>
</dbReference>
<gene>
    <name evidence="7" type="ORF">A2J07_03355</name>
</gene>
<dbReference type="EMBL" id="LVEA01000031">
    <property type="protein sequence ID" value="KYL04367.1"/>
    <property type="molecule type" value="Genomic_DNA"/>
</dbReference>
<evidence type="ECO:0000259" key="6">
    <source>
        <dbReference type="SMART" id="SM00363"/>
    </source>
</evidence>
<dbReference type="PROSITE" id="PS50889">
    <property type="entry name" value="S4"/>
    <property type="match status" value="1"/>
</dbReference>
<feature type="domain" description="RNA-binding S4" evidence="6">
    <location>
        <begin position="19"/>
        <end position="84"/>
    </location>
</feature>
<dbReference type="InterPro" id="IPR002942">
    <property type="entry name" value="S4_RNA-bd"/>
</dbReference>
<protein>
    <recommendedName>
        <fullName evidence="5">Pseudouridine synthase</fullName>
        <ecNumber evidence="5">5.4.99.-</ecNumber>
    </recommendedName>
</protein>